<evidence type="ECO:0000313" key="3">
    <source>
        <dbReference type="Proteomes" id="UP000186922"/>
    </source>
</evidence>
<feature type="region of interest" description="Disordered" evidence="1">
    <location>
        <begin position="45"/>
        <end position="66"/>
    </location>
</feature>
<gene>
    <name evidence="2" type="primary">RvY_13884-1</name>
    <name evidence="2" type="synonym">RvY_13884.1</name>
    <name evidence="2" type="ORF">RvY_13884</name>
</gene>
<dbReference type="EMBL" id="BDGG01000009">
    <property type="protein sequence ID" value="GAV03465.1"/>
    <property type="molecule type" value="Genomic_DNA"/>
</dbReference>
<dbReference type="Proteomes" id="UP000186922">
    <property type="component" value="Unassembled WGS sequence"/>
</dbReference>
<proteinExistence type="predicted"/>
<feature type="compositionally biased region" description="Basic and acidic residues" evidence="1">
    <location>
        <begin position="53"/>
        <end position="66"/>
    </location>
</feature>
<protein>
    <submittedName>
        <fullName evidence="2">Uncharacterized protein</fullName>
    </submittedName>
</protein>
<dbReference type="AlphaFoldDB" id="A0A1D1VPG9"/>
<accession>A0A1D1VPG9</accession>
<comment type="caution">
    <text evidence="2">The sequence shown here is derived from an EMBL/GenBank/DDBJ whole genome shotgun (WGS) entry which is preliminary data.</text>
</comment>
<keyword evidence="3" id="KW-1185">Reference proteome</keyword>
<evidence type="ECO:0000313" key="2">
    <source>
        <dbReference type="EMBL" id="GAV03465.1"/>
    </source>
</evidence>
<reference evidence="2 3" key="1">
    <citation type="journal article" date="2016" name="Nat. Commun.">
        <title>Extremotolerant tardigrade genome and improved radiotolerance of human cultured cells by tardigrade-unique protein.</title>
        <authorList>
            <person name="Hashimoto T."/>
            <person name="Horikawa D.D."/>
            <person name="Saito Y."/>
            <person name="Kuwahara H."/>
            <person name="Kozuka-Hata H."/>
            <person name="Shin-I T."/>
            <person name="Minakuchi Y."/>
            <person name="Ohishi K."/>
            <person name="Motoyama A."/>
            <person name="Aizu T."/>
            <person name="Enomoto A."/>
            <person name="Kondo K."/>
            <person name="Tanaka S."/>
            <person name="Hara Y."/>
            <person name="Koshikawa S."/>
            <person name="Sagara H."/>
            <person name="Miura T."/>
            <person name="Yokobori S."/>
            <person name="Miyagawa K."/>
            <person name="Suzuki Y."/>
            <person name="Kubo T."/>
            <person name="Oyama M."/>
            <person name="Kohara Y."/>
            <person name="Fujiyama A."/>
            <person name="Arakawa K."/>
            <person name="Katayama T."/>
            <person name="Toyoda A."/>
            <person name="Kunieda T."/>
        </authorList>
    </citation>
    <scope>NUCLEOTIDE SEQUENCE [LARGE SCALE GENOMIC DNA]</scope>
    <source>
        <strain evidence="2 3">YOKOZUNA-1</strain>
    </source>
</reference>
<name>A0A1D1VPG9_RAMVA</name>
<evidence type="ECO:0000256" key="1">
    <source>
        <dbReference type="SAM" id="MobiDB-lite"/>
    </source>
</evidence>
<organism evidence="2 3">
    <name type="scientific">Ramazzottius varieornatus</name>
    <name type="common">Water bear</name>
    <name type="synonym">Tardigrade</name>
    <dbReference type="NCBI Taxonomy" id="947166"/>
    <lineage>
        <taxon>Eukaryota</taxon>
        <taxon>Metazoa</taxon>
        <taxon>Ecdysozoa</taxon>
        <taxon>Tardigrada</taxon>
        <taxon>Eutardigrada</taxon>
        <taxon>Parachela</taxon>
        <taxon>Hypsibioidea</taxon>
        <taxon>Ramazzottiidae</taxon>
        <taxon>Ramazzottius</taxon>
    </lineage>
</organism>
<sequence>MQPQSGYRVNSSWHQMDNKPRLVGYTKPTGITLFSVKINNFNSHLGGYTSPHDTGEMMKDLHKTRQ</sequence>